<keyword evidence="3" id="KW-1185">Reference proteome</keyword>
<proteinExistence type="predicted"/>
<feature type="region of interest" description="Disordered" evidence="1">
    <location>
        <begin position="1"/>
        <end position="75"/>
    </location>
</feature>
<evidence type="ECO:0000313" key="3">
    <source>
        <dbReference type="Proteomes" id="UP000823521"/>
    </source>
</evidence>
<sequence>MKWKWFQRRNGAIDEIGPATGYPHRAGGYGRPAPPEEADEPPGHGSGEPPDRGAGVQRPGAARLSWNQRSGAYRG</sequence>
<comment type="caution">
    <text evidence="2">The sequence shown here is derived from an EMBL/GenBank/DDBJ whole genome shotgun (WGS) entry which is preliminary data.</text>
</comment>
<evidence type="ECO:0000256" key="1">
    <source>
        <dbReference type="SAM" id="MobiDB-lite"/>
    </source>
</evidence>
<gene>
    <name evidence="2" type="ORF">GSF22_14065</name>
</gene>
<dbReference type="Proteomes" id="UP000823521">
    <property type="component" value="Unassembled WGS sequence"/>
</dbReference>
<reference evidence="2 3" key="1">
    <citation type="submission" date="2019-12" db="EMBL/GenBank/DDBJ databases">
        <title>Whole genome sequencing of endophytic Actinobacterium Micromonospora sp. MPMI6T.</title>
        <authorList>
            <person name="Evv R."/>
            <person name="Podile A.R."/>
        </authorList>
    </citation>
    <scope>NUCLEOTIDE SEQUENCE [LARGE SCALE GENOMIC DNA]</scope>
    <source>
        <strain evidence="2 3">MPMI6</strain>
    </source>
</reference>
<evidence type="ECO:0000313" key="2">
    <source>
        <dbReference type="EMBL" id="MBO4207123.1"/>
    </source>
</evidence>
<dbReference type="EMBL" id="WVUH01000104">
    <property type="protein sequence ID" value="MBO4207123.1"/>
    <property type="molecule type" value="Genomic_DNA"/>
</dbReference>
<feature type="compositionally biased region" description="Polar residues" evidence="1">
    <location>
        <begin position="65"/>
        <end position="75"/>
    </location>
</feature>
<dbReference type="RefSeq" id="WP_208814022.1">
    <property type="nucleotide sequence ID" value="NZ_WVUH01000104.1"/>
</dbReference>
<name>A0ABS3VRY1_MICEH</name>
<accession>A0ABS3VRY1</accession>
<organism evidence="2 3">
    <name type="scientific">Micromonospora echinofusca</name>
    <dbReference type="NCBI Taxonomy" id="47858"/>
    <lineage>
        <taxon>Bacteria</taxon>
        <taxon>Bacillati</taxon>
        <taxon>Actinomycetota</taxon>
        <taxon>Actinomycetes</taxon>
        <taxon>Micromonosporales</taxon>
        <taxon>Micromonosporaceae</taxon>
        <taxon>Micromonospora</taxon>
    </lineage>
</organism>
<protein>
    <submittedName>
        <fullName evidence="2">Uncharacterized protein</fullName>
    </submittedName>
</protein>